<proteinExistence type="predicted"/>
<comment type="caution">
    <text evidence="1">The sequence shown here is derived from an EMBL/GenBank/DDBJ whole genome shotgun (WGS) entry which is preliminary data.</text>
</comment>
<protein>
    <submittedName>
        <fullName evidence="1">Uncharacterized protein</fullName>
    </submittedName>
</protein>
<name>A0A7C2BLC6_9CREN</name>
<dbReference type="EMBL" id="DSJT01000034">
    <property type="protein sequence ID" value="HEF87797.1"/>
    <property type="molecule type" value="Genomic_DNA"/>
</dbReference>
<accession>A0A7C2BLC6</accession>
<evidence type="ECO:0000313" key="1">
    <source>
        <dbReference type="EMBL" id="HEF87797.1"/>
    </source>
</evidence>
<gene>
    <name evidence="1" type="ORF">ENP55_05905</name>
</gene>
<sequence length="119" mass="13468">MSCPFYQSGLCYNPSVVSTYGRPSSVVVSQGVCTTKNYRECSYFADPPEQEAPREVYPIIHKIACTIFSECPHFLVKRFGEEDCVAYCKAIEKYIPRNSVSKCVELWKTCPYLSLAGEK</sequence>
<dbReference type="AlphaFoldDB" id="A0A7C2BLC6"/>
<organism evidence="1">
    <name type="scientific">Thermosphaera aggregans</name>
    <dbReference type="NCBI Taxonomy" id="54254"/>
    <lineage>
        <taxon>Archaea</taxon>
        <taxon>Thermoproteota</taxon>
        <taxon>Thermoprotei</taxon>
        <taxon>Desulfurococcales</taxon>
        <taxon>Desulfurococcaceae</taxon>
        <taxon>Thermosphaera</taxon>
    </lineage>
</organism>
<reference evidence="1" key="1">
    <citation type="journal article" date="2020" name="mSystems">
        <title>Genome- and Community-Level Interaction Insights into Carbon Utilization and Element Cycling Functions of Hydrothermarchaeota in Hydrothermal Sediment.</title>
        <authorList>
            <person name="Zhou Z."/>
            <person name="Liu Y."/>
            <person name="Xu W."/>
            <person name="Pan J."/>
            <person name="Luo Z.H."/>
            <person name="Li M."/>
        </authorList>
    </citation>
    <scope>NUCLEOTIDE SEQUENCE [LARGE SCALE GENOMIC DNA]</scope>
    <source>
        <strain evidence="1">SpSt-23</strain>
    </source>
</reference>